<organism evidence="6">
    <name type="scientific">Nocardia globerula</name>
    <dbReference type="NCBI Taxonomy" id="1818"/>
    <lineage>
        <taxon>Bacteria</taxon>
        <taxon>Bacillati</taxon>
        <taxon>Actinomycetota</taxon>
        <taxon>Actinomycetes</taxon>
        <taxon>Mycobacteriales</taxon>
        <taxon>Nocardiaceae</taxon>
        <taxon>Nocardia</taxon>
    </lineage>
</organism>
<dbReference type="Gene3D" id="3.40.190.290">
    <property type="match status" value="1"/>
</dbReference>
<dbReference type="SUPFAM" id="SSF53850">
    <property type="entry name" value="Periplasmic binding protein-like II"/>
    <property type="match status" value="1"/>
</dbReference>
<dbReference type="GO" id="GO:0003677">
    <property type="term" value="F:DNA binding"/>
    <property type="evidence" value="ECO:0007669"/>
    <property type="project" value="UniProtKB-KW"/>
</dbReference>
<accession>A0A652YRV4</accession>
<dbReference type="PANTHER" id="PTHR30579">
    <property type="entry name" value="TRANSCRIPTIONAL REGULATOR"/>
    <property type="match status" value="1"/>
</dbReference>
<dbReference type="Pfam" id="PF00126">
    <property type="entry name" value="HTH_1"/>
    <property type="match status" value="1"/>
</dbReference>
<dbReference type="InterPro" id="IPR017685">
    <property type="entry name" value="ArgP"/>
</dbReference>
<dbReference type="PROSITE" id="PS50931">
    <property type="entry name" value="HTH_LYSR"/>
    <property type="match status" value="1"/>
</dbReference>
<dbReference type="GO" id="GO:0003700">
    <property type="term" value="F:DNA-binding transcription factor activity"/>
    <property type="evidence" value="ECO:0007669"/>
    <property type="project" value="InterPro"/>
</dbReference>
<name>A0A652YRV4_NOCGL</name>
<dbReference type="InterPro" id="IPR036388">
    <property type="entry name" value="WH-like_DNA-bd_sf"/>
</dbReference>
<protein>
    <submittedName>
        <fullName evidence="6">LysR family transcriptional regulator</fullName>
    </submittedName>
</protein>
<evidence type="ECO:0000313" key="6">
    <source>
        <dbReference type="EMBL" id="TYQ05053.1"/>
    </source>
</evidence>
<dbReference type="NCBIfam" id="NF002964">
    <property type="entry name" value="PRK03635.1"/>
    <property type="match status" value="1"/>
</dbReference>
<dbReference type="InterPro" id="IPR000847">
    <property type="entry name" value="LysR_HTH_N"/>
</dbReference>
<evidence type="ECO:0000256" key="3">
    <source>
        <dbReference type="ARBA" id="ARBA00023125"/>
    </source>
</evidence>
<dbReference type="AlphaFoldDB" id="A0A652YRV4"/>
<dbReference type="EMBL" id="VNIQ01000003">
    <property type="protein sequence ID" value="TYQ05053.1"/>
    <property type="molecule type" value="Genomic_DNA"/>
</dbReference>
<keyword evidence="3" id="KW-0238">DNA-binding</keyword>
<dbReference type="InterPro" id="IPR005119">
    <property type="entry name" value="LysR_subst-bd"/>
</dbReference>
<keyword evidence="4" id="KW-0010">Activator</keyword>
<evidence type="ECO:0000256" key="4">
    <source>
        <dbReference type="ARBA" id="ARBA00023159"/>
    </source>
</evidence>
<dbReference type="NCBIfam" id="TIGR03298">
    <property type="entry name" value="argP"/>
    <property type="match status" value="1"/>
</dbReference>
<keyword evidence="5" id="KW-0804">Transcription</keyword>
<dbReference type="PANTHER" id="PTHR30579:SF2">
    <property type="entry name" value="HTH-TYPE TRANSCRIPTIONAL REGULATOR ARGP"/>
    <property type="match status" value="1"/>
</dbReference>
<proteinExistence type="inferred from homology"/>
<dbReference type="InterPro" id="IPR036390">
    <property type="entry name" value="WH_DNA-bd_sf"/>
</dbReference>
<evidence type="ECO:0000256" key="5">
    <source>
        <dbReference type="ARBA" id="ARBA00023163"/>
    </source>
</evidence>
<comment type="caution">
    <text evidence="6">The sequence shown here is derived from an EMBL/GenBank/DDBJ whole genome shotgun (WGS) entry which is preliminary data.</text>
</comment>
<keyword evidence="2" id="KW-0805">Transcription regulation</keyword>
<dbReference type="Pfam" id="PF03466">
    <property type="entry name" value="LysR_substrate"/>
    <property type="match status" value="1"/>
</dbReference>
<dbReference type="SUPFAM" id="SSF46785">
    <property type="entry name" value="Winged helix' DNA-binding domain"/>
    <property type="match status" value="1"/>
</dbReference>
<evidence type="ECO:0000256" key="2">
    <source>
        <dbReference type="ARBA" id="ARBA00023015"/>
    </source>
</evidence>
<dbReference type="NCBIfam" id="NF009888">
    <property type="entry name" value="PRK13348.1"/>
    <property type="match status" value="1"/>
</dbReference>
<evidence type="ECO:0000256" key="1">
    <source>
        <dbReference type="ARBA" id="ARBA00009437"/>
    </source>
</evidence>
<sequence>MLDIEQLKALHAAVDEGTFDAAARKLHITPSAVSQRIKALERAVGRILLQRTKPVQVTDSGREVLRLARQIDALSRDTMRELGLDNEQGSLARISVAVNADSLSTWVLQVLADFTAEASFDFHLDDQDHTTDLLRDGSVMAAVTSAATPIQGCTSSRLGIMRYRPMASVEFCDRWFSDGVTAEALSAAPVVVFNRKDLLQDRYLRRKVGYPVDPPRHQVPSSAGFSDAVRLGYGWGLLPDLQSHESAYALIGFDPDFVYDVPLFWQQWKLSPPILVRIADAVAARAQEILPQSSA</sequence>
<dbReference type="Gene3D" id="1.10.10.10">
    <property type="entry name" value="Winged helix-like DNA-binding domain superfamily/Winged helix DNA-binding domain"/>
    <property type="match status" value="1"/>
</dbReference>
<dbReference type="InterPro" id="IPR050176">
    <property type="entry name" value="LTTR"/>
</dbReference>
<comment type="similarity">
    <text evidence="1">Belongs to the LysR transcriptional regulatory family.</text>
</comment>
<gene>
    <name evidence="6" type="ORF">FNL38_103404</name>
</gene>
<reference evidence="6" key="1">
    <citation type="submission" date="2019-07" db="EMBL/GenBank/DDBJ databases">
        <title>Genomic Encyclopedia of Type Strains, Phase IV (KMG-IV): sequencing the most valuable type-strain genomes for metagenomic binning, comparative biology and taxonomic classification.</title>
        <authorList>
            <person name="Goeker M."/>
        </authorList>
    </citation>
    <scope>NUCLEOTIDE SEQUENCE</scope>
    <source>
        <strain evidence="6">DSM 44596</strain>
    </source>
</reference>